<evidence type="ECO:0000256" key="9">
    <source>
        <dbReference type="PROSITE-ProRule" id="PRU01091"/>
    </source>
</evidence>
<evidence type="ECO:0000256" key="3">
    <source>
        <dbReference type="ARBA" id="ARBA00022553"/>
    </source>
</evidence>
<evidence type="ECO:0000256" key="8">
    <source>
        <dbReference type="PROSITE-ProRule" id="PRU00169"/>
    </source>
</evidence>
<dbReference type="RefSeq" id="WP_150614402.1">
    <property type="nucleotide sequence ID" value="NZ_CABPRU010000012.1"/>
</dbReference>
<dbReference type="InterPro" id="IPR001789">
    <property type="entry name" value="Sig_transdc_resp-reg_receiver"/>
</dbReference>
<dbReference type="CDD" id="cd00383">
    <property type="entry name" value="trans_reg_C"/>
    <property type="match status" value="1"/>
</dbReference>
<dbReference type="GO" id="GO:0005829">
    <property type="term" value="C:cytosol"/>
    <property type="evidence" value="ECO:0007669"/>
    <property type="project" value="TreeGrafter"/>
</dbReference>
<dbReference type="FunFam" id="3.40.50.2300:FF:000001">
    <property type="entry name" value="DNA-binding response regulator PhoB"/>
    <property type="match status" value="1"/>
</dbReference>
<dbReference type="SMART" id="SM00862">
    <property type="entry name" value="Trans_reg_C"/>
    <property type="match status" value="1"/>
</dbReference>
<evidence type="ECO:0000256" key="2">
    <source>
        <dbReference type="ARBA" id="ARBA00022490"/>
    </source>
</evidence>
<dbReference type="InterPro" id="IPR058124">
    <property type="entry name" value="CpxR-like_REC"/>
</dbReference>
<keyword evidence="3 8" id="KW-0597">Phosphoprotein</keyword>
<feature type="domain" description="OmpR/PhoB-type" evidence="11">
    <location>
        <begin position="130"/>
        <end position="229"/>
    </location>
</feature>
<dbReference type="InterPro" id="IPR039420">
    <property type="entry name" value="WalR-like"/>
</dbReference>
<dbReference type="OrthoDB" id="9802426at2"/>
<dbReference type="PROSITE" id="PS51755">
    <property type="entry name" value="OMPR_PHOB"/>
    <property type="match status" value="1"/>
</dbReference>
<keyword evidence="5" id="KW-0805">Transcription regulation</keyword>
<feature type="domain" description="Response regulatory" evidence="10">
    <location>
        <begin position="2"/>
        <end position="115"/>
    </location>
</feature>
<evidence type="ECO:0000256" key="6">
    <source>
        <dbReference type="ARBA" id="ARBA00023125"/>
    </source>
</evidence>
<dbReference type="GO" id="GO:0032993">
    <property type="term" value="C:protein-DNA complex"/>
    <property type="evidence" value="ECO:0007669"/>
    <property type="project" value="TreeGrafter"/>
</dbReference>
<dbReference type="SUPFAM" id="SSF46894">
    <property type="entry name" value="C-terminal effector domain of the bipartite response regulators"/>
    <property type="match status" value="1"/>
</dbReference>
<evidence type="ECO:0000256" key="1">
    <source>
        <dbReference type="ARBA" id="ARBA00004496"/>
    </source>
</evidence>
<dbReference type="CDD" id="cd17623">
    <property type="entry name" value="REC_OmpR_CpxR"/>
    <property type="match status" value="1"/>
</dbReference>
<proteinExistence type="predicted"/>
<organism evidence="12 13">
    <name type="scientific">Pandoraea terrigena</name>
    <dbReference type="NCBI Taxonomy" id="2508292"/>
    <lineage>
        <taxon>Bacteria</taxon>
        <taxon>Pseudomonadati</taxon>
        <taxon>Pseudomonadota</taxon>
        <taxon>Betaproteobacteria</taxon>
        <taxon>Burkholderiales</taxon>
        <taxon>Burkholderiaceae</taxon>
        <taxon>Pandoraea</taxon>
    </lineage>
</organism>
<evidence type="ECO:0000256" key="4">
    <source>
        <dbReference type="ARBA" id="ARBA00023012"/>
    </source>
</evidence>
<keyword evidence="4" id="KW-0902">Two-component regulatory system</keyword>
<dbReference type="SUPFAM" id="SSF52172">
    <property type="entry name" value="CheY-like"/>
    <property type="match status" value="1"/>
</dbReference>
<feature type="DNA-binding region" description="OmpR/PhoB-type" evidence="9">
    <location>
        <begin position="130"/>
        <end position="229"/>
    </location>
</feature>
<dbReference type="PANTHER" id="PTHR48111">
    <property type="entry name" value="REGULATOR OF RPOS"/>
    <property type="match status" value="1"/>
</dbReference>
<dbReference type="Pfam" id="PF00072">
    <property type="entry name" value="Response_reg"/>
    <property type="match status" value="1"/>
</dbReference>
<keyword evidence="2" id="KW-0963">Cytoplasm</keyword>
<gene>
    <name evidence="12" type="primary">baeR_2</name>
    <name evidence="12" type="ORF">PTE31013_04029</name>
</gene>
<dbReference type="Pfam" id="PF00486">
    <property type="entry name" value="Trans_reg_C"/>
    <property type="match status" value="1"/>
</dbReference>
<reference evidence="12 13" key="1">
    <citation type="submission" date="2019-08" db="EMBL/GenBank/DDBJ databases">
        <authorList>
            <person name="Peeters C."/>
        </authorList>
    </citation>
    <scope>NUCLEOTIDE SEQUENCE [LARGE SCALE GENOMIC DNA]</scope>
    <source>
        <strain evidence="12 13">LMG 31013</strain>
    </source>
</reference>
<dbReference type="AlphaFoldDB" id="A0A5E4XNX7"/>
<dbReference type="EMBL" id="CABPRU010000012">
    <property type="protein sequence ID" value="VVE37994.1"/>
    <property type="molecule type" value="Genomic_DNA"/>
</dbReference>
<dbReference type="GO" id="GO:0000156">
    <property type="term" value="F:phosphorelay response regulator activity"/>
    <property type="evidence" value="ECO:0007669"/>
    <property type="project" value="TreeGrafter"/>
</dbReference>
<keyword evidence="13" id="KW-1185">Reference proteome</keyword>
<evidence type="ECO:0000259" key="10">
    <source>
        <dbReference type="PROSITE" id="PS50110"/>
    </source>
</evidence>
<comment type="subcellular location">
    <subcellularLocation>
        <location evidence="1">Cytoplasm</location>
    </subcellularLocation>
</comment>
<feature type="modified residue" description="4-aspartylphosphate" evidence="8">
    <location>
        <position position="51"/>
    </location>
</feature>
<dbReference type="PANTHER" id="PTHR48111:SF39">
    <property type="entry name" value="TRANSCRIPTIONAL REGULATORY PROTEIN CPXR"/>
    <property type="match status" value="1"/>
</dbReference>
<dbReference type="Gene3D" id="1.10.10.10">
    <property type="entry name" value="Winged helix-like DNA-binding domain superfamily/Winged helix DNA-binding domain"/>
    <property type="match status" value="1"/>
</dbReference>
<evidence type="ECO:0000259" key="11">
    <source>
        <dbReference type="PROSITE" id="PS51755"/>
    </source>
</evidence>
<protein>
    <submittedName>
        <fullName evidence="12">Transcriptional regulatory protein BaeR</fullName>
    </submittedName>
</protein>
<dbReference type="GO" id="GO:0006355">
    <property type="term" value="P:regulation of DNA-templated transcription"/>
    <property type="evidence" value="ECO:0007669"/>
    <property type="project" value="InterPro"/>
</dbReference>
<dbReference type="InterPro" id="IPR011006">
    <property type="entry name" value="CheY-like_superfamily"/>
</dbReference>
<keyword evidence="6 9" id="KW-0238">DNA-binding</keyword>
<evidence type="ECO:0000256" key="5">
    <source>
        <dbReference type="ARBA" id="ARBA00023015"/>
    </source>
</evidence>
<dbReference type="InterPro" id="IPR001867">
    <property type="entry name" value="OmpR/PhoB-type_DNA-bd"/>
</dbReference>
<dbReference type="SMART" id="SM00448">
    <property type="entry name" value="REC"/>
    <property type="match status" value="1"/>
</dbReference>
<sequence length="233" mass="25160">MKILLIDDDAELCTMLAEYLGAEGFEVTVCGNGETGVASAVSGEFVAVVLDIMLPRMSGIDVLRAIRQRASVPVIMLTAKGSDIDRVIGLELGADDYLPKPCYPRELVARLRAVLRRTQGVPAGSTPEQADTLAAAGITVHAAQRIARLGDTPLELTVTEFNLLEFLMRNVDRAVSKDELSERILGRAREAYDRSIDVHIGNLRQKLGAAGGPDAQIATVWGFGYRLDSQPAR</sequence>
<dbReference type="InterPro" id="IPR016032">
    <property type="entry name" value="Sig_transdc_resp-reg_C-effctor"/>
</dbReference>
<evidence type="ECO:0000256" key="7">
    <source>
        <dbReference type="ARBA" id="ARBA00023163"/>
    </source>
</evidence>
<keyword evidence="7" id="KW-0804">Transcription</keyword>
<dbReference type="InterPro" id="IPR036388">
    <property type="entry name" value="WH-like_DNA-bd_sf"/>
</dbReference>
<dbReference type="PROSITE" id="PS50110">
    <property type="entry name" value="RESPONSE_REGULATORY"/>
    <property type="match status" value="1"/>
</dbReference>
<name>A0A5E4XNX7_9BURK</name>
<evidence type="ECO:0000313" key="13">
    <source>
        <dbReference type="Proteomes" id="UP000334380"/>
    </source>
</evidence>
<dbReference type="GO" id="GO:0000976">
    <property type="term" value="F:transcription cis-regulatory region binding"/>
    <property type="evidence" value="ECO:0007669"/>
    <property type="project" value="TreeGrafter"/>
</dbReference>
<dbReference type="Gene3D" id="6.10.250.690">
    <property type="match status" value="1"/>
</dbReference>
<evidence type="ECO:0000313" key="12">
    <source>
        <dbReference type="EMBL" id="VVE37994.1"/>
    </source>
</evidence>
<dbReference type="Proteomes" id="UP000334380">
    <property type="component" value="Unassembled WGS sequence"/>
</dbReference>
<accession>A0A5E4XNX7</accession>
<dbReference type="Gene3D" id="3.40.50.2300">
    <property type="match status" value="1"/>
</dbReference>